<comment type="catalytic activity">
    <reaction evidence="12">
        <text>(6R)-5,10-methylene-5,6,7,8-tetrahydrofolate + NADP(+) = (6R)-5,10-methenyltetrahydrofolate + NADPH</text>
        <dbReference type="Rhea" id="RHEA:22812"/>
        <dbReference type="ChEBI" id="CHEBI:15636"/>
        <dbReference type="ChEBI" id="CHEBI:57455"/>
        <dbReference type="ChEBI" id="CHEBI:57783"/>
        <dbReference type="ChEBI" id="CHEBI:58349"/>
        <dbReference type="EC" id="1.5.1.5"/>
    </reaction>
</comment>
<dbReference type="GO" id="GO:0000105">
    <property type="term" value="P:L-histidine biosynthetic process"/>
    <property type="evidence" value="ECO:0007669"/>
    <property type="project" value="UniProtKB-KW"/>
</dbReference>
<dbReference type="NCBIfam" id="NF010783">
    <property type="entry name" value="PRK14186.1"/>
    <property type="match status" value="1"/>
</dbReference>
<evidence type="ECO:0000256" key="12">
    <source>
        <dbReference type="HAMAP-Rule" id="MF_01576"/>
    </source>
</evidence>
<dbReference type="FunFam" id="3.40.50.720:FF:000006">
    <property type="entry name" value="Bifunctional protein FolD"/>
    <property type="match status" value="1"/>
</dbReference>
<dbReference type="FunFam" id="3.40.50.10860:FF:000005">
    <property type="entry name" value="C-1-tetrahydrofolate synthase, cytoplasmic, putative"/>
    <property type="match status" value="1"/>
</dbReference>
<comment type="function">
    <text evidence="12">Catalyzes the oxidation of 5,10-methylenetetrahydrofolate to 5,10-methenyltetrahydrofolate and then the hydrolysis of 5,10-methenyltetrahydrofolate to 10-formyltetrahydrofolate.</text>
</comment>
<dbReference type="UniPathway" id="UPA00193"/>
<dbReference type="GO" id="GO:0006164">
    <property type="term" value="P:purine nucleotide biosynthetic process"/>
    <property type="evidence" value="ECO:0007669"/>
    <property type="project" value="UniProtKB-KW"/>
</dbReference>
<dbReference type="GO" id="GO:0005829">
    <property type="term" value="C:cytosol"/>
    <property type="evidence" value="ECO:0007669"/>
    <property type="project" value="TreeGrafter"/>
</dbReference>
<dbReference type="Pfam" id="PF00763">
    <property type="entry name" value="THF_DHG_CYH"/>
    <property type="match status" value="1"/>
</dbReference>
<evidence type="ECO:0000256" key="8">
    <source>
        <dbReference type="ARBA" id="ARBA00023002"/>
    </source>
</evidence>
<feature type="domain" description="Tetrahydrofolate dehydrogenase/cyclohydrolase NAD(P)-binding" evidence="14">
    <location>
        <begin position="140"/>
        <end position="289"/>
    </location>
</feature>
<keyword evidence="3 12" id="KW-0554">One-carbon metabolism</keyword>
<evidence type="ECO:0000256" key="11">
    <source>
        <dbReference type="ARBA" id="ARBA00023268"/>
    </source>
</evidence>
<dbReference type="Gene3D" id="3.40.50.10860">
    <property type="entry name" value="Leucine Dehydrogenase, chain A, domain 1"/>
    <property type="match status" value="1"/>
</dbReference>
<dbReference type="Proteomes" id="UP000470384">
    <property type="component" value="Unassembled WGS sequence"/>
</dbReference>
<accession>A0A845Q704</accession>
<evidence type="ECO:0000256" key="7">
    <source>
        <dbReference type="ARBA" id="ARBA00022857"/>
    </source>
</evidence>
<gene>
    <name evidence="12 15" type="primary">folD</name>
    <name evidence="15" type="ORF">GTQ45_00300</name>
</gene>
<evidence type="ECO:0000256" key="4">
    <source>
        <dbReference type="ARBA" id="ARBA00022605"/>
    </source>
</evidence>
<comment type="subunit">
    <text evidence="2 12">Homodimer.</text>
</comment>
<evidence type="ECO:0000259" key="13">
    <source>
        <dbReference type="Pfam" id="PF00763"/>
    </source>
</evidence>
<dbReference type="Pfam" id="PF02882">
    <property type="entry name" value="THF_DHG_CYH_C"/>
    <property type="match status" value="1"/>
</dbReference>
<keyword evidence="9 12" id="KW-0368">Histidine biosynthesis</keyword>
<keyword evidence="11 12" id="KW-0511">Multifunctional enzyme</keyword>
<keyword evidence="8 12" id="KW-0560">Oxidoreductase</keyword>
<dbReference type="GO" id="GO:0004488">
    <property type="term" value="F:methylenetetrahydrofolate dehydrogenase (NADP+) activity"/>
    <property type="evidence" value="ECO:0007669"/>
    <property type="project" value="UniProtKB-UniRule"/>
</dbReference>
<evidence type="ECO:0000313" key="15">
    <source>
        <dbReference type="EMBL" id="NBG94165.1"/>
    </source>
</evidence>
<keyword evidence="7 12" id="KW-0521">NADP</keyword>
<name>A0A845Q704_9HYPH</name>
<evidence type="ECO:0000259" key="14">
    <source>
        <dbReference type="Pfam" id="PF02882"/>
    </source>
</evidence>
<comment type="caution">
    <text evidence="15">The sequence shown here is derived from an EMBL/GenBank/DDBJ whole genome shotgun (WGS) entry which is preliminary data.</text>
</comment>
<keyword evidence="6 12" id="KW-0378">Hydrolase</keyword>
<dbReference type="GO" id="GO:0035999">
    <property type="term" value="P:tetrahydrofolate interconversion"/>
    <property type="evidence" value="ECO:0007669"/>
    <property type="project" value="UniProtKB-UniRule"/>
</dbReference>
<dbReference type="EMBL" id="WXYQ01000001">
    <property type="protein sequence ID" value="NBG94165.1"/>
    <property type="molecule type" value="Genomic_DNA"/>
</dbReference>
<keyword evidence="16" id="KW-1185">Reference proteome</keyword>
<dbReference type="InterPro" id="IPR020631">
    <property type="entry name" value="THF_DH/CycHdrlase_NAD-bd_dom"/>
</dbReference>
<dbReference type="GO" id="GO:0004477">
    <property type="term" value="F:methenyltetrahydrofolate cyclohydrolase activity"/>
    <property type="evidence" value="ECO:0007669"/>
    <property type="project" value="UniProtKB-UniRule"/>
</dbReference>
<evidence type="ECO:0000256" key="6">
    <source>
        <dbReference type="ARBA" id="ARBA00022801"/>
    </source>
</evidence>
<keyword evidence="5 12" id="KW-0658">Purine biosynthesis</keyword>
<reference evidence="15 16" key="1">
    <citation type="journal article" date="2016" name="Int. J. Syst. Evol. Microbiol.">
        <title>Pyruvatibacter mobilis gen. nov., sp. nov., a marine bacterium from the culture broth of Picochlorum sp. 122.</title>
        <authorList>
            <person name="Wang G."/>
            <person name="Tang M."/>
            <person name="Wu H."/>
            <person name="Dai S."/>
            <person name="Li T."/>
            <person name="Chen C."/>
            <person name="He H."/>
            <person name="Fan J."/>
            <person name="Xiang W."/>
            <person name="Li X."/>
        </authorList>
    </citation>
    <scope>NUCLEOTIDE SEQUENCE [LARGE SCALE GENOMIC DNA]</scope>
    <source>
        <strain evidence="15 16">GYP-11</strain>
    </source>
</reference>
<evidence type="ECO:0000256" key="9">
    <source>
        <dbReference type="ARBA" id="ARBA00023102"/>
    </source>
</evidence>
<feature type="domain" description="Tetrahydrofolate dehydrogenase/cyclohydrolase catalytic" evidence="13">
    <location>
        <begin position="6"/>
        <end position="121"/>
    </location>
</feature>
<comment type="pathway">
    <text evidence="1 12">One-carbon metabolism; tetrahydrofolate interconversion.</text>
</comment>
<dbReference type="GeneID" id="300656221"/>
<comment type="similarity">
    <text evidence="12">Belongs to the tetrahydrofolate dehydrogenase/cyclohydrolase family.</text>
</comment>
<keyword evidence="10 12" id="KW-0486">Methionine biosynthesis</keyword>
<dbReference type="EC" id="1.5.1.5" evidence="12"/>
<dbReference type="PANTHER" id="PTHR48099">
    <property type="entry name" value="C-1-TETRAHYDROFOLATE SYNTHASE, CYTOPLASMIC-RELATED"/>
    <property type="match status" value="1"/>
</dbReference>
<comment type="catalytic activity">
    <reaction evidence="12">
        <text>(6R)-5,10-methenyltetrahydrofolate + H2O = (6R)-10-formyltetrahydrofolate + H(+)</text>
        <dbReference type="Rhea" id="RHEA:23700"/>
        <dbReference type="ChEBI" id="CHEBI:15377"/>
        <dbReference type="ChEBI" id="CHEBI:15378"/>
        <dbReference type="ChEBI" id="CHEBI:57455"/>
        <dbReference type="ChEBI" id="CHEBI:195366"/>
        <dbReference type="EC" id="3.5.4.9"/>
    </reaction>
</comment>
<dbReference type="InterPro" id="IPR036291">
    <property type="entry name" value="NAD(P)-bd_dom_sf"/>
</dbReference>
<dbReference type="AlphaFoldDB" id="A0A845Q704"/>
<organism evidence="15 16">
    <name type="scientific">Pyruvatibacter mobilis</name>
    <dbReference type="NCBI Taxonomy" id="1712261"/>
    <lineage>
        <taxon>Bacteria</taxon>
        <taxon>Pseudomonadati</taxon>
        <taxon>Pseudomonadota</taxon>
        <taxon>Alphaproteobacteria</taxon>
        <taxon>Hyphomicrobiales</taxon>
        <taxon>Parvibaculaceae</taxon>
        <taxon>Pyruvatibacter</taxon>
    </lineage>
</organism>
<dbReference type="CDD" id="cd01080">
    <property type="entry name" value="NAD_bind_m-THF_DH_Cyclohyd"/>
    <property type="match status" value="1"/>
</dbReference>
<dbReference type="SUPFAM" id="SSF51735">
    <property type="entry name" value="NAD(P)-binding Rossmann-fold domains"/>
    <property type="match status" value="1"/>
</dbReference>
<evidence type="ECO:0000256" key="10">
    <source>
        <dbReference type="ARBA" id="ARBA00023167"/>
    </source>
</evidence>
<sequence>MPATLIDGKHYSAEVKARVAVGVEALKAQHGITPALAVVLVGEDPASKVYVASKGRACAEVGIRSIEHRLPETTSEDKLLALVRQLNDDPEVSGILVQFPVPAQISQQAVINTIDPLKDVDGLHPLNAGRLASGLDAMVPCTPYGAYLMLKGVRDDLSGLKALVIGRSNLVGKPVAQLLLKENCTVTMAHSRTKDLRAEARAADILVAAIGRPHFVQADWVKPGALVIDVGINRIPAPEKGEGKTRLVGDVDFTPASEIAGAITPVPGGVGLMTVACLMRNTLIAAHRQAGLADPAV</sequence>
<dbReference type="PANTHER" id="PTHR48099:SF5">
    <property type="entry name" value="C-1-TETRAHYDROFOLATE SYNTHASE, CYTOPLASMIC"/>
    <property type="match status" value="1"/>
</dbReference>
<evidence type="ECO:0000313" key="16">
    <source>
        <dbReference type="Proteomes" id="UP000470384"/>
    </source>
</evidence>
<evidence type="ECO:0000256" key="3">
    <source>
        <dbReference type="ARBA" id="ARBA00022563"/>
    </source>
</evidence>
<dbReference type="Gene3D" id="3.40.50.720">
    <property type="entry name" value="NAD(P)-binding Rossmann-like Domain"/>
    <property type="match status" value="1"/>
</dbReference>
<dbReference type="InterPro" id="IPR000672">
    <property type="entry name" value="THF_DH/CycHdrlase"/>
</dbReference>
<dbReference type="InterPro" id="IPR020630">
    <property type="entry name" value="THF_DH/CycHdrlase_cat_dom"/>
</dbReference>
<proteinExistence type="inferred from homology"/>
<comment type="caution">
    <text evidence="12">Lacks conserved residue(s) required for the propagation of feature annotation.</text>
</comment>
<evidence type="ECO:0000256" key="5">
    <source>
        <dbReference type="ARBA" id="ARBA00022755"/>
    </source>
</evidence>
<dbReference type="EC" id="3.5.4.9" evidence="12"/>
<evidence type="ECO:0000256" key="1">
    <source>
        <dbReference type="ARBA" id="ARBA00004777"/>
    </source>
</evidence>
<feature type="binding site" evidence="12">
    <location>
        <begin position="166"/>
        <end position="168"/>
    </location>
    <ligand>
        <name>NADP(+)</name>
        <dbReference type="ChEBI" id="CHEBI:58349"/>
    </ligand>
</feature>
<dbReference type="SUPFAM" id="SSF53223">
    <property type="entry name" value="Aminoacid dehydrogenase-like, N-terminal domain"/>
    <property type="match status" value="1"/>
</dbReference>
<dbReference type="RefSeq" id="WP_160586322.1">
    <property type="nucleotide sequence ID" value="NZ_BMHN01000001.1"/>
</dbReference>
<dbReference type="OrthoDB" id="9803580at2"/>
<dbReference type="InterPro" id="IPR046346">
    <property type="entry name" value="Aminoacid_DH-like_N_sf"/>
</dbReference>
<keyword evidence="4 12" id="KW-0028">Amino-acid biosynthesis</keyword>
<protein>
    <recommendedName>
        <fullName evidence="12">Bifunctional protein FolD</fullName>
    </recommendedName>
    <domain>
        <recommendedName>
            <fullName evidence="12">Methylenetetrahydrofolate dehydrogenase</fullName>
            <ecNumber evidence="12">1.5.1.5</ecNumber>
        </recommendedName>
    </domain>
    <domain>
        <recommendedName>
            <fullName evidence="12">Methenyltetrahydrofolate cyclohydrolase</fullName>
            <ecNumber evidence="12">3.5.4.9</ecNumber>
        </recommendedName>
    </domain>
</protein>
<dbReference type="NCBIfam" id="NF010785">
    <property type="entry name" value="PRK14188.1"/>
    <property type="match status" value="1"/>
</dbReference>
<dbReference type="PRINTS" id="PR00085">
    <property type="entry name" value="THFDHDRGNASE"/>
</dbReference>
<dbReference type="HAMAP" id="MF_01576">
    <property type="entry name" value="THF_DHG_CYH"/>
    <property type="match status" value="1"/>
</dbReference>
<feature type="binding site" evidence="12">
    <location>
        <position position="232"/>
    </location>
    <ligand>
        <name>NADP(+)</name>
        <dbReference type="ChEBI" id="CHEBI:58349"/>
    </ligand>
</feature>
<dbReference type="GO" id="GO:0009086">
    <property type="term" value="P:methionine biosynthetic process"/>
    <property type="evidence" value="ECO:0007669"/>
    <property type="project" value="UniProtKB-KW"/>
</dbReference>
<evidence type="ECO:0000256" key="2">
    <source>
        <dbReference type="ARBA" id="ARBA00011738"/>
    </source>
</evidence>